<evidence type="ECO:0000313" key="2">
    <source>
        <dbReference type="Proteomes" id="UP001165960"/>
    </source>
</evidence>
<reference evidence="1" key="1">
    <citation type="submission" date="2022-04" db="EMBL/GenBank/DDBJ databases">
        <title>Genome of the entomopathogenic fungus Entomophthora muscae.</title>
        <authorList>
            <person name="Elya C."/>
            <person name="Lovett B.R."/>
            <person name="Lee E."/>
            <person name="Macias A.M."/>
            <person name="Hajek A.E."/>
            <person name="De Bivort B.L."/>
            <person name="Kasson M.T."/>
            <person name="De Fine Licht H.H."/>
            <person name="Stajich J.E."/>
        </authorList>
    </citation>
    <scope>NUCLEOTIDE SEQUENCE</scope>
    <source>
        <strain evidence="1">Berkeley</strain>
    </source>
</reference>
<dbReference type="Proteomes" id="UP001165960">
    <property type="component" value="Unassembled WGS sequence"/>
</dbReference>
<sequence>MQNESLCCILKSLSFVCPLSYAILKEEDELLLGTFNTQSFKVLARQKILMSELRSLGFGIIRPVDHNLSKDFENSNKFWNNQLGVKVFLTECVEIAIFDRLSWID</sequence>
<keyword evidence="2" id="KW-1185">Reference proteome</keyword>
<name>A0ACC2S6A5_9FUNG</name>
<protein>
    <submittedName>
        <fullName evidence="1">Uncharacterized protein</fullName>
    </submittedName>
</protein>
<organism evidence="1 2">
    <name type="scientific">Entomophthora muscae</name>
    <dbReference type="NCBI Taxonomy" id="34485"/>
    <lineage>
        <taxon>Eukaryota</taxon>
        <taxon>Fungi</taxon>
        <taxon>Fungi incertae sedis</taxon>
        <taxon>Zoopagomycota</taxon>
        <taxon>Entomophthoromycotina</taxon>
        <taxon>Entomophthoromycetes</taxon>
        <taxon>Entomophthorales</taxon>
        <taxon>Entomophthoraceae</taxon>
        <taxon>Entomophthora</taxon>
    </lineage>
</organism>
<gene>
    <name evidence="1" type="ORF">DSO57_1018326</name>
</gene>
<accession>A0ACC2S6A5</accession>
<comment type="caution">
    <text evidence="1">The sequence shown here is derived from an EMBL/GenBank/DDBJ whole genome shotgun (WGS) entry which is preliminary data.</text>
</comment>
<dbReference type="EMBL" id="QTSX02005759">
    <property type="protein sequence ID" value="KAJ9057874.1"/>
    <property type="molecule type" value="Genomic_DNA"/>
</dbReference>
<evidence type="ECO:0000313" key="1">
    <source>
        <dbReference type="EMBL" id="KAJ9057874.1"/>
    </source>
</evidence>
<proteinExistence type="predicted"/>